<evidence type="ECO:0000313" key="2">
    <source>
        <dbReference type="EMBL" id="KAL0057402.1"/>
    </source>
</evidence>
<feature type="compositionally biased region" description="Low complexity" evidence="1">
    <location>
        <begin position="206"/>
        <end position="221"/>
    </location>
</feature>
<feature type="compositionally biased region" description="Low complexity" evidence="1">
    <location>
        <begin position="124"/>
        <end position="139"/>
    </location>
</feature>
<keyword evidence="3" id="KW-1185">Reference proteome</keyword>
<dbReference type="Proteomes" id="UP001437256">
    <property type="component" value="Unassembled WGS sequence"/>
</dbReference>
<reference evidence="2 3" key="1">
    <citation type="submission" date="2024-05" db="EMBL/GenBank/DDBJ databases">
        <title>A draft genome resource for the thread blight pathogen Marasmius tenuissimus strain MS-2.</title>
        <authorList>
            <person name="Yulfo-Soto G.E."/>
            <person name="Baruah I.K."/>
            <person name="Amoako-Attah I."/>
            <person name="Bukari Y."/>
            <person name="Meinhardt L.W."/>
            <person name="Bailey B.A."/>
            <person name="Cohen S.P."/>
        </authorList>
    </citation>
    <scope>NUCLEOTIDE SEQUENCE [LARGE SCALE GENOMIC DNA]</scope>
    <source>
        <strain evidence="2 3">MS-2</strain>
    </source>
</reference>
<comment type="caution">
    <text evidence="2">The sequence shown here is derived from an EMBL/GenBank/DDBJ whole genome shotgun (WGS) entry which is preliminary data.</text>
</comment>
<dbReference type="EMBL" id="JBBXMP010000550">
    <property type="protein sequence ID" value="KAL0057402.1"/>
    <property type="molecule type" value="Genomic_DNA"/>
</dbReference>
<proteinExistence type="predicted"/>
<feature type="compositionally biased region" description="Basic and acidic residues" evidence="1">
    <location>
        <begin position="153"/>
        <end position="163"/>
    </location>
</feature>
<accession>A0ABR2ZAA7</accession>
<feature type="region of interest" description="Disordered" evidence="1">
    <location>
        <begin position="293"/>
        <end position="333"/>
    </location>
</feature>
<evidence type="ECO:0008006" key="4">
    <source>
        <dbReference type="Google" id="ProtNLM"/>
    </source>
</evidence>
<organism evidence="2 3">
    <name type="scientific">Marasmius tenuissimus</name>
    <dbReference type="NCBI Taxonomy" id="585030"/>
    <lineage>
        <taxon>Eukaryota</taxon>
        <taxon>Fungi</taxon>
        <taxon>Dikarya</taxon>
        <taxon>Basidiomycota</taxon>
        <taxon>Agaricomycotina</taxon>
        <taxon>Agaricomycetes</taxon>
        <taxon>Agaricomycetidae</taxon>
        <taxon>Agaricales</taxon>
        <taxon>Marasmiineae</taxon>
        <taxon>Marasmiaceae</taxon>
        <taxon>Marasmius</taxon>
    </lineage>
</organism>
<gene>
    <name evidence="2" type="ORF">AAF712_015952</name>
</gene>
<evidence type="ECO:0000313" key="3">
    <source>
        <dbReference type="Proteomes" id="UP001437256"/>
    </source>
</evidence>
<protein>
    <recommendedName>
        <fullName evidence="4">TLDc domain-containing protein</fullName>
    </recommendedName>
</protein>
<feature type="compositionally biased region" description="Low complexity" evidence="1">
    <location>
        <begin position="169"/>
        <end position="183"/>
    </location>
</feature>
<sequence length="675" mass="71863">MFDVSEPHSAVFPSWEELVGCKPVVSFEFIEISSGEEGKSPGNMKSPVTAKYPPTTVASPALRKKISLETVLAKAEAAMANDPSVSSKGEALKVKSAAELASAVSNDKAAKGKGDVKVPVNEKSATSSVVTDVVTAGGDLPPVAPMSSDDDEVPRPDRIFEKVTKKKSSAVAPSANAAAKGVAHVTKRSTGISKKVIPKGSSSTDVSPSKLKSSKSAKAVKILPESGSAGVKMSAKKSLVNSDTSSLPPVPKTKKHKMEKVKVPPEPESPVSMLDLEAHNSGKDEVNVVENAASDEGGYDSSFINDQVENGDPMESGLTDIGNASDDACEDDDRAGHQIATEDAEAATQHVDHVRPIAMTNADVMPATSAAHMEFSDEEDVEEDGSNPDLASALQPDVELVDEPMPVLSPDWQPGEMHSYYAENAQFMPTIKAACITYFQELDGPGPLAPGLQYDAIMASLSTGDAKSRFRHSFRFSAHRNVVSHGQIDTNSLIASCDCVRMKKQNGSAGVPAVFVATGTVAHAHTISPFVPNSSADSTYNALPYYKISLRLPEQEYYILESSIGKFLKRQAFFGPVWSDGTWTFCGKHGTAGTVIVFDGRASAGGRGFGWRPENWDRLDSLPLYTGKELPVDALVTVGYSMSAFKITKNRVPTEDYSVSFNTLFAILLAIPEKN</sequence>
<evidence type="ECO:0000256" key="1">
    <source>
        <dbReference type="SAM" id="MobiDB-lite"/>
    </source>
</evidence>
<name>A0ABR2ZAA7_9AGAR</name>
<feature type="region of interest" description="Disordered" evidence="1">
    <location>
        <begin position="122"/>
        <end position="272"/>
    </location>
</feature>